<dbReference type="SUPFAM" id="SSF56059">
    <property type="entry name" value="Glutathione synthetase ATP-binding domain-like"/>
    <property type="match status" value="1"/>
</dbReference>
<evidence type="ECO:0000256" key="1">
    <source>
        <dbReference type="ARBA" id="ARBA00022598"/>
    </source>
</evidence>
<name>A0AA40P3X7_9PSED</name>
<dbReference type="PROSITE" id="PS50975">
    <property type="entry name" value="ATP_GRASP"/>
    <property type="match status" value="1"/>
</dbReference>
<dbReference type="InterPro" id="IPR011761">
    <property type="entry name" value="ATP-grasp"/>
</dbReference>
<organism evidence="6 7">
    <name type="scientific">Pseudomonas tremae</name>
    <dbReference type="NCBI Taxonomy" id="200454"/>
    <lineage>
        <taxon>Bacteria</taxon>
        <taxon>Pseudomonadati</taxon>
        <taxon>Pseudomonadota</taxon>
        <taxon>Gammaproteobacteria</taxon>
        <taxon>Pseudomonadales</taxon>
        <taxon>Pseudomonadaceae</taxon>
        <taxon>Pseudomonas</taxon>
    </lineage>
</organism>
<dbReference type="PANTHER" id="PTHR43585">
    <property type="entry name" value="FUMIPYRROLE BIOSYNTHESIS PROTEIN C"/>
    <property type="match status" value="1"/>
</dbReference>
<dbReference type="GO" id="GO:0046872">
    <property type="term" value="F:metal ion binding"/>
    <property type="evidence" value="ECO:0007669"/>
    <property type="project" value="InterPro"/>
</dbReference>
<protein>
    <recommendedName>
        <fullName evidence="5">ATP-grasp domain-containing protein</fullName>
    </recommendedName>
</protein>
<dbReference type="PANTHER" id="PTHR43585:SF2">
    <property type="entry name" value="ATP-GRASP ENZYME FSQD"/>
    <property type="match status" value="1"/>
</dbReference>
<feature type="domain" description="ATP-grasp" evidence="5">
    <location>
        <begin position="148"/>
        <end position="339"/>
    </location>
</feature>
<dbReference type="Gene3D" id="3.30.470.20">
    <property type="entry name" value="ATP-grasp fold, B domain"/>
    <property type="match status" value="1"/>
</dbReference>
<dbReference type="Gene3D" id="3.30.1490.20">
    <property type="entry name" value="ATP-grasp fold, A domain"/>
    <property type="match status" value="1"/>
</dbReference>
<sequence>MIRYRLRLKNSPLPNNDNHFQKGCQLIDIRKPNTILIVSSELDVSEVVARIRSRYPIPAWTFIYLLEDLLGQAGEELKRDGNFVVRDFAVHEDVEKVFSQITNTYSVTAVIPNDEFAVYIAAWANDYWQLPGLTFDMATRFRDKKRMKHIAQTFDIPTAREITVDDISRGAVTFPVILKPRSMAGAVGVKIITEAQQLFEAYAPASDDYQDMNEHQYLIETYNPQPLYQLDAVVLKGQLAFLAAGEYLGKPIDYLAECPLGYFSLAEEDIQHLWRPFIERVLSAFDGPDGVYHIEAFGDAGNGFELLEIAYRPGGASTVDMIKIAHGIDLRFIHLAVQLGLVDALHVERAGEAFGYMTFPKKHLAREKLHVTQVLLPSIETLPTLKMKTIAQVGDIASGEFFCHKDCLGAFVFCGDRDSVARDLKHIVDSYSVHTASEL</sequence>
<dbReference type="Proteomes" id="UP000050523">
    <property type="component" value="Unassembled WGS sequence"/>
</dbReference>
<dbReference type="GO" id="GO:0005524">
    <property type="term" value="F:ATP binding"/>
    <property type="evidence" value="ECO:0007669"/>
    <property type="project" value="UniProtKB-UniRule"/>
</dbReference>
<keyword evidence="3 4" id="KW-0067">ATP-binding</keyword>
<evidence type="ECO:0000313" key="7">
    <source>
        <dbReference type="Proteomes" id="UP000050523"/>
    </source>
</evidence>
<accession>A0AA40P3X7</accession>
<dbReference type="GO" id="GO:0016874">
    <property type="term" value="F:ligase activity"/>
    <property type="evidence" value="ECO:0007669"/>
    <property type="project" value="UniProtKB-KW"/>
</dbReference>
<evidence type="ECO:0000313" key="6">
    <source>
        <dbReference type="EMBL" id="KPZ00078.1"/>
    </source>
</evidence>
<reference evidence="6 7" key="1">
    <citation type="submission" date="2015-09" db="EMBL/GenBank/DDBJ databases">
        <title>Genome announcement of multiple Pseudomonas syringae strains.</title>
        <authorList>
            <person name="Thakur S."/>
            <person name="Wang P.W."/>
            <person name="Gong Y."/>
            <person name="Weir B.S."/>
            <person name="Guttman D.S."/>
        </authorList>
    </citation>
    <scope>NUCLEOTIDE SEQUENCE [LARGE SCALE GENOMIC DNA]</scope>
    <source>
        <strain evidence="6 7">ICMP9151</strain>
    </source>
</reference>
<proteinExistence type="predicted"/>
<evidence type="ECO:0000256" key="3">
    <source>
        <dbReference type="ARBA" id="ARBA00022840"/>
    </source>
</evidence>
<dbReference type="InterPro" id="IPR013815">
    <property type="entry name" value="ATP_grasp_subdomain_1"/>
</dbReference>
<dbReference type="Gene3D" id="3.40.50.20">
    <property type="match status" value="1"/>
</dbReference>
<keyword evidence="2 4" id="KW-0547">Nucleotide-binding</keyword>
<gene>
    <name evidence="6" type="ORF">ALO43_04572</name>
</gene>
<comment type="caution">
    <text evidence="6">The sequence shown here is derived from an EMBL/GenBank/DDBJ whole genome shotgun (WGS) entry which is preliminary data.</text>
</comment>
<evidence type="ECO:0000256" key="2">
    <source>
        <dbReference type="ARBA" id="ARBA00022741"/>
    </source>
</evidence>
<dbReference type="AlphaFoldDB" id="A0AA40P3X7"/>
<dbReference type="InterPro" id="IPR052032">
    <property type="entry name" value="ATP-dep_AA_Ligase"/>
</dbReference>
<keyword evidence="1" id="KW-0436">Ligase</keyword>
<evidence type="ECO:0000256" key="4">
    <source>
        <dbReference type="PROSITE-ProRule" id="PRU00409"/>
    </source>
</evidence>
<evidence type="ECO:0000259" key="5">
    <source>
        <dbReference type="PROSITE" id="PS50975"/>
    </source>
</evidence>
<dbReference type="EMBL" id="LJRO01000206">
    <property type="protein sequence ID" value="KPZ00078.1"/>
    <property type="molecule type" value="Genomic_DNA"/>
</dbReference>